<feature type="transmembrane region" description="Helical" evidence="6">
    <location>
        <begin position="235"/>
        <end position="254"/>
    </location>
</feature>
<evidence type="ECO:0000256" key="5">
    <source>
        <dbReference type="ARBA" id="ARBA00023136"/>
    </source>
</evidence>
<protein>
    <submittedName>
        <fullName evidence="8">Multidrug export protein EmrB</fullName>
    </submittedName>
</protein>
<proteinExistence type="predicted"/>
<comment type="subcellular location">
    <subcellularLocation>
        <location evidence="1">Membrane</location>
        <topology evidence="1">Multi-pass membrane protein</topology>
    </subcellularLocation>
</comment>
<dbReference type="PANTHER" id="PTHR42718">
    <property type="entry name" value="MAJOR FACILITATOR SUPERFAMILY MULTIDRUG TRANSPORTER MFSC"/>
    <property type="match status" value="1"/>
</dbReference>
<gene>
    <name evidence="8" type="primary">emrB</name>
    <name evidence="8" type="ORF">AMST5_03516</name>
</gene>
<feature type="transmembrane region" description="Helical" evidence="6">
    <location>
        <begin position="12"/>
        <end position="33"/>
    </location>
</feature>
<dbReference type="PROSITE" id="PS50850">
    <property type="entry name" value="MFS"/>
    <property type="match status" value="1"/>
</dbReference>
<accession>A0AA48RAJ9</accession>
<sequence>MTPPADERLTGWRFLLFSVALAVGNVIALSNVPGYTVLVPYAAGSLQGVNPSFGTWATTDHMMGIVLGLPLARWFSGRFGDHRTYAAAFVAYALFSFACATSETIWFFVPMRFLLGLAGGIILPLGQALMLNEISEDRRVYGVAWWGVLSMAPFTLGVFMGGFWAEYVSWRMLFYSNILLGLPIAALVAALFYGRPNRRKILRFDTIGFILITVVLVGVQTILNQGNDFDWFGSPILGAVLIAVIVALPAFVVWELGERNPVLDIRLFRHRNYAVGVFCSIAGFLVIQGTLSVFVGQLQTLLGYTSSLAGVVYLTMAVFAAPFVSIIHLMVRHVDLRYFAMVNFIGFAVTLTWLGEYDKVASFDQITTPMLFFGFFLATFFAPPAAIAVQGLAGAKLIRAAEELAMLRTAFGAYGITSQAVVQFRRAPVHQLGMADHLGGREYPSLDVLGALTRKLQDLGLSEAVSNAQIARLMRQQALLLGLDDAFYFGALVFVFLSGIIWLARAPSRPERKPALADFEAEELME</sequence>
<keyword evidence="3 6" id="KW-0812">Transmembrane</keyword>
<dbReference type="AlphaFoldDB" id="A0AA48RAJ9"/>
<dbReference type="EMBL" id="OY288114">
    <property type="protein sequence ID" value="CAJ0884358.1"/>
    <property type="molecule type" value="Genomic_DNA"/>
</dbReference>
<feature type="transmembrane region" description="Helical" evidence="6">
    <location>
        <begin position="143"/>
        <end position="167"/>
    </location>
</feature>
<dbReference type="SUPFAM" id="SSF103473">
    <property type="entry name" value="MFS general substrate transporter"/>
    <property type="match status" value="1"/>
</dbReference>
<dbReference type="InterPro" id="IPR020846">
    <property type="entry name" value="MFS_dom"/>
</dbReference>
<dbReference type="Pfam" id="PF07690">
    <property type="entry name" value="MFS_1"/>
    <property type="match status" value="1"/>
</dbReference>
<feature type="transmembrane region" description="Helical" evidence="6">
    <location>
        <begin position="338"/>
        <end position="355"/>
    </location>
</feature>
<dbReference type="Gene3D" id="1.20.1250.20">
    <property type="entry name" value="MFS general substrate transporter like domains"/>
    <property type="match status" value="1"/>
</dbReference>
<keyword evidence="4 6" id="KW-1133">Transmembrane helix</keyword>
<feature type="transmembrane region" description="Helical" evidence="6">
    <location>
        <begin position="206"/>
        <end position="223"/>
    </location>
</feature>
<keyword evidence="5 6" id="KW-0472">Membrane</keyword>
<feature type="transmembrane region" description="Helical" evidence="6">
    <location>
        <begin position="275"/>
        <end position="296"/>
    </location>
</feature>
<name>A0AA48RAJ9_9ZZZZ</name>
<organism evidence="8">
    <name type="scientific">freshwater sediment metagenome</name>
    <dbReference type="NCBI Taxonomy" id="556182"/>
    <lineage>
        <taxon>unclassified sequences</taxon>
        <taxon>metagenomes</taxon>
        <taxon>ecological metagenomes</taxon>
    </lineage>
</organism>
<feature type="transmembrane region" description="Helical" evidence="6">
    <location>
        <begin position="173"/>
        <end position="194"/>
    </location>
</feature>
<feature type="transmembrane region" description="Helical" evidence="6">
    <location>
        <begin position="84"/>
        <end position="107"/>
    </location>
</feature>
<evidence type="ECO:0000256" key="1">
    <source>
        <dbReference type="ARBA" id="ARBA00004141"/>
    </source>
</evidence>
<feature type="domain" description="Major facilitator superfamily (MFS) profile" evidence="7">
    <location>
        <begin position="17"/>
        <end position="526"/>
    </location>
</feature>
<dbReference type="GO" id="GO:0016020">
    <property type="term" value="C:membrane"/>
    <property type="evidence" value="ECO:0007669"/>
    <property type="project" value="UniProtKB-SubCell"/>
</dbReference>
<evidence type="ECO:0000313" key="8">
    <source>
        <dbReference type="EMBL" id="CAJ0884358.1"/>
    </source>
</evidence>
<dbReference type="PANTHER" id="PTHR42718:SF9">
    <property type="entry name" value="MAJOR FACILITATOR SUPERFAMILY MULTIDRUG TRANSPORTER MFSC"/>
    <property type="match status" value="1"/>
</dbReference>
<feature type="transmembrane region" description="Helical" evidence="6">
    <location>
        <begin position="113"/>
        <end position="131"/>
    </location>
</feature>
<feature type="transmembrane region" description="Helical" evidence="6">
    <location>
        <begin position="308"/>
        <end position="331"/>
    </location>
</feature>
<feature type="transmembrane region" description="Helical" evidence="6">
    <location>
        <begin position="53"/>
        <end position="72"/>
    </location>
</feature>
<dbReference type="InterPro" id="IPR011701">
    <property type="entry name" value="MFS"/>
</dbReference>
<dbReference type="GO" id="GO:0022857">
    <property type="term" value="F:transmembrane transporter activity"/>
    <property type="evidence" value="ECO:0007669"/>
    <property type="project" value="InterPro"/>
</dbReference>
<keyword evidence="2" id="KW-0813">Transport</keyword>
<evidence type="ECO:0000256" key="6">
    <source>
        <dbReference type="SAM" id="Phobius"/>
    </source>
</evidence>
<feature type="transmembrane region" description="Helical" evidence="6">
    <location>
        <begin position="370"/>
        <end position="393"/>
    </location>
</feature>
<evidence type="ECO:0000259" key="7">
    <source>
        <dbReference type="PROSITE" id="PS50850"/>
    </source>
</evidence>
<reference evidence="8" key="1">
    <citation type="submission" date="2023-07" db="EMBL/GenBank/DDBJ databases">
        <authorList>
            <person name="Pelsma A.J. K."/>
        </authorList>
    </citation>
    <scope>NUCLEOTIDE SEQUENCE</scope>
</reference>
<feature type="transmembrane region" description="Helical" evidence="6">
    <location>
        <begin position="486"/>
        <end position="504"/>
    </location>
</feature>
<dbReference type="InterPro" id="IPR036259">
    <property type="entry name" value="MFS_trans_sf"/>
</dbReference>
<evidence type="ECO:0000256" key="2">
    <source>
        <dbReference type="ARBA" id="ARBA00022448"/>
    </source>
</evidence>
<evidence type="ECO:0000256" key="3">
    <source>
        <dbReference type="ARBA" id="ARBA00022692"/>
    </source>
</evidence>
<evidence type="ECO:0000256" key="4">
    <source>
        <dbReference type="ARBA" id="ARBA00022989"/>
    </source>
</evidence>